<feature type="transmembrane region" description="Helical" evidence="1">
    <location>
        <begin position="39"/>
        <end position="59"/>
    </location>
</feature>
<gene>
    <name evidence="2" type="ORF">XAT740_LOCUS60268</name>
</gene>
<comment type="caution">
    <text evidence="2">The sequence shown here is derived from an EMBL/GenBank/DDBJ whole genome shotgun (WGS) entry which is preliminary data.</text>
</comment>
<protein>
    <submittedName>
        <fullName evidence="2">Uncharacterized protein</fullName>
    </submittedName>
</protein>
<name>A0A816GYW7_ADIRI</name>
<feature type="non-terminal residue" evidence="2">
    <location>
        <position position="1"/>
    </location>
</feature>
<proteinExistence type="predicted"/>
<evidence type="ECO:0000313" key="2">
    <source>
        <dbReference type="EMBL" id="CAF1679481.1"/>
    </source>
</evidence>
<feature type="transmembrane region" description="Helical" evidence="1">
    <location>
        <begin position="137"/>
        <end position="159"/>
    </location>
</feature>
<dbReference type="AlphaFoldDB" id="A0A816GYW7"/>
<reference evidence="2" key="1">
    <citation type="submission" date="2021-02" db="EMBL/GenBank/DDBJ databases">
        <authorList>
            <person name="Nowell W R."/>
        </authorList>
    </citation>
    <scope>NUCLEOTIDE SEQUENCE</scope>
</reference>
<evidence type="ECO:0000256" key="1">
    <source>
        <dbReference type="SAM" id="Phobius"/>
    </source>
</evidence>
<keyword evidence="1" id="KW-1133">Transmembrane helix</keyword>
<dbReference type="EMBL" id="CAJNOR010014701">
    <property type="protein sequence ID" value="CAF1679481.1"/>
    <property type="molecule type" value="Genomic_DNA"/>
</dbReference>
<keyword evidence="1" id="KW-0812">Transmembrane</keyword>
<sequence>MEVYTEALAENSAIISTTNSSTKPPSLEQQPQIKQVRRLLLIFIGIDLVLCLANFLFVIHSYAASESLEHQSPDSSSQLALIIVLLMYYGFGQLVTYRYYQTGVLLFAILGIATFFLTSSFIIILLIRIIHITTHNGLVNAGIIVAIIYVSICSFVLLLQ</sequence>
<feature type="transmembrane region" description="Helical" evidence="1">
    <location>
        <begin position="79"/>
        <end position="97"/>
    </location>
</feature>
<accession>A0A816GYW7</accession>
<dbReference type="Proteomes" id="UP000663828">
    <property type="component" value="Unassembled WGS sequence"/>
</dbReference>
<keyword evidence="3" id="KW-1185">Reference proteome</keyword>
<feature type="transmembrane region" description="Helical" evidence="1">
    <location>
        <begin position="104"/>
        <end position="131"/>
    </location>
</feature>
<organism evidence="2 3">
    <name type="scientific">Adineta ricciae</name>
    <name type="common">Rotifer</name>
    <dbReference type="NCBI Taxonomy" id="249248"/>
    <lineage>
        <taxon>Eukaryota</taxon>
        <taxon>Metazoa</taxon>
        <taxon>Spiralia</taxon>
        <taxon>Gnathifera</taxon>
        <taxon>Rotifera</taxon>
        <taxon>Eurotatoria</taxon>
        <taxon>Bdelloidea</taxon>
        <taxon>Adinetida</taxon>
        <taxon>Adinetidae</taxon>
        <taxon>Adineta</taxon>
    </lineage>
</organism>
<keyword evidence="1" id="KW-0472">Membrane</keyword>
<evidence type="ECO:0000313" key="3">
    <source>
        <dbReference type="Proteomes" id="UP000663828"/>
    </source>
</evidence>